<dbReference type="Pfam" id="PF03947">
    <property type="entry name" value="Ribosomal_L2_C"/>
    <property type="match status" value="1"/>
</dbReference>
<dbReference type="PANTHER" id="PTHR13691">
    <property type="entry name" value="RIBOSOMAL PROTEIN L2"/>
    <property type="match status" value="1"/>
</dbReference>
<evidence type="ECO:0000259" key="6">
    <source>
        <dbReference type="SMART" id="SM01383"/>
    </source>
</evidence>
<reference evidence="7 8" key="2">
    <citation type="submission" date="2018-10" db="EMBL/GenBank/DDBJ databases">
        <authorList>
            <consortium name="Pathogen Informatics"/>
        </authorList>
    </citation>
    <scope>NUCLEOTIDE SEQUENCE [LARGE SCALE GENOMIC DNA]</scope>
</reference>
<dbReference type="Gene3D" id="2.30.30.30">
    <property type="match status" value="1"/>
</dbReference>
<accession>A0A0R3UN54</accession>
<dbReference type="WBParaSite" id="MCOS_0000920901-mRNA-1">
    <property type="protein sequence ID" value="MCOS_0000920901-mRNA-1"/>
    <property type="gene ID" value="MCOS_0000920901"/>
</dbReference>
<evidence type="ECO:0000256" key="2">
    <source>
        <dbReference type="ARBA" id="ARBA00022980"/>
    </source>
</evidence>
<dbReference type="InterPro" id="IPR022666">
    <property type="entry name" value="Ribosomal_uL2_RNA-bd_dom"/>
</dbReference>
<name>A0A0R3UN54_MESCO</name>
<proteinExistence type="inferred from homology"/>
<gene>
    <name evidence="7" type="ORF">MCOS_LOCUS9210</name>
</gene>
<dbReference type="GO" id="GO:0005762">
    <property type="term" value="C:mitochondrial large ribosomal subunit"/>
    <property type="evidence" value="ECO:0007669"/>
    <property type="project" value="TreeGrafter"/>
</dbReference>
<feature type="domain" description="Large ribosomal subunit protein uL2 RNA-binding" evidence="6">
    <location>
        <begin position="95"/>
        <end position="175"/>
    </location>
</feature>
<evidence type="ECO:0000313" key="7">
    <source>
        <dbReference type="EMBL" id="VDD83207.1"/>
    </source>
</evidence>
<dbReference type="Gene3D" id="2.40.50.140">
    <property type="entry name" value="Nucleic acid-binding proteins"/>
    <property type="match status" value="1"/>
</dbReference>
<evidence type="ECO:0000256" key="4">
    <source>
        <dbReference type="SAM" id="MobiDB-lite"/>
    </source>
</evidence>
<dbReference type="GO" id="GO:0003735">
    <property type="term" value="F:structural constituent of ribosome"/>
    <property type="evidence" value="ECO:0007669"/>
    <property type="project" value="InterPro"/>
</dbReference>
<dbReference type="SUPFAM" id="SSF50104">
    <property type="entry name" value="Translation proteins SH3-like domain"/>
    <property type="match status" value="1"/>
</dbReference>
<dbReference type="InterPro" id="IPR014722">
    <property type="entry name" value="Rib_uL2_dom2"/>
</dbReference>
<dbReference type="SMART" id="SM01382">
    <property type="entry name" value="Ribosomal_L2_C"/>
    <property type="match status" value="1"/>
</dbReference>
<sequence>MITLYHYELTLYNFKAIRFSAREISCLTTLPRVTALWPMNTQSARFVRNIQTSTSLQRHPGIVYPHKLSWKWLIERSVDPNQYTVDPIRKIRTGGRGPDGHIKYKHRTTGLNRPYFLVDYVRSRQMATKEVHEEVVLKIAKNWWRDPFLALTASGEVKRWIIATSTMKEGDVIRSHWEIPKIPVLPVLGDAYPVGALPVGTQVCLIELHPGEGAMSCRAAGTSATIVRRGTSVHDLDSLHAQVTDVFSAEPIDDSVTCTLQLDSTQRELRLLPTCVVVVGQVSNETHNKQRYRKFGEKYWHGIKQRSGLYQKKTGRFGRKIRPVDPMLDCTQEEPSVGEIMVKFTLPERPEVERRRAREVFADSLLIRRPKARPVPGPNNALPHTLPTFTWRHK</sequence>
<keyword evidence="2" id="KW-0689">Ribosomal protein</keyword>
<dbReference type="SMART" id="SM01383">
    <property type="entry name" value="Ribosomal_L2"/>
    <property type="match status" value="1"/>
</dbReference>
<dbReference type="OrthoDB" id="268576at2759"/>
<dbReference type="EMBL" id="UXSR01005665">
    <property type="protein sequence ID" value="VDD83207.1"/>
    <property type="molecule type" value="Genomic_DNA"/>
</dbReference>
<dbReference type="STRING" id="53468.A0A0R3UN54"/>
<feature type="region of interest" description="Disordered" evidence="4">
    <location>
        <begin position="372"/>
        <end position="394"/>
    </location>
</feature>
<protein>
    <submittedName>
        <fullName evidence="9">Ribosomal_L2_C domain-containing protein</fullName>
    </submittedName>
</protein>
<organism evidence="9">
    <name type="scientific">Mesocestoides corti</name>
    <name type="common">Flatworm</name>
    <dbReference type="NCBI Taxonomy" id="53468"/>
    <lineage>
        <taxon>Eukaryota</taxon>
        <taxon>Metazoa</taxon>
        <taxon>Spiralia</taxon>
        <taxon>Lophotrochozoa</taxon>
        <taxon>Platyhelminthes</taxon>
        <taxon>Cestoda</taxon>
        <taxon>Eucestoda</taxon>
        <taxon>Cyclophyllidea</taxon>
        <taxon>Mesocestoididae</taxon>
        <taxon>Mesocestoides</taxon>
    </lineage>
</organism>
<feature type="domain" description="Large ribosomal subunit protein uL2 C-terminal" evidence="5">
    <location>
        <begin position="186"/>
        <end position="328"/>
    </location>
</feature>
<dbReference type="InterPro" id="IPR008991">
    <property type="entry name" value="Translation_prot_SH3-like_sf"/>
</dbReference>
<dbReference type="SUPFAM" id="SSF50249">
    <property type="entry name" value="Nucleic acid-binding proteins"/>
    <property type="match status" value="1"/>
</dbReference>
<comment type="similarity">
    <text evidence="1">Belongs to the universal ribosomal protein uL2 family.</text>
</comment>
<dbReference type="Proteomes" id="UP000267029">
    <property type="component" value="Unassembled WGS sequence"/>
</dbReference>
<dbReference type="GO" id="GO:0032543">
    <property type="term" value="P:mitochondrial translation"/>
    <property type="evidence" value="ECO:0007669"/>
    <property type="project" value="TreeGrafter"/>
</dbReference>
<dbReference type="InterPro" id="IPR012340">
    <property type="entry name" value="NA-bd_OB-fold"/>
</dbReference>
<dbReference type="InterPro" id="IPR022669">
    <property type="entry name" value="Ribosomal_uL2_C"/>
</dbReference>
<evidence type="ECO:0000256" key="3">
    <source>
        <dbReference type="ARBA" id="ARBA00023274"/>
    </source>
</evidence>
<keyword evidence="3" id="KW-0687">Ribonucleoprotein</keyword>
<dbReference type="PANTHER" id="PTHR13691:SF73">
    <property type="entry name" value="LARGE RIBOSOMAL SUBUNIT PROTEIN UL2M"/>
    <property type="match status" value="1"/>
</dbReference>
<reference evidence="9" key="1">
    <citation type="submission" date="2017-02" db="UniProtKB">
        <authorList>
            <consortium name="WormBaseParasite"/>
        </authorList>
    </citation>
    <scope>IDENTIFICATION</scope>
</reference>
<evidence type="ECO:0000256" key="1">
    <source>
        <dbReference type="ARBA" id="ARBA00005636"/>
    </source>
</evidence>
<dbReference type="InterPro" id="IPR002171">
    <property type="entry name" value="Ribosomal_uL2"/>
</dbReference>
<dbReference type="Pfam" id="PF00181">
    <property type="entry name" value="Ribosomal_L2_N"/>
    <property type="match status" value="1"/>
</dbReference>
<evidence type="ECO:0000259" key="5">
    <source>
        <dbReference type="SMART" id="SM01382"/>
    </source>
</evidence>
<evidence type="ECO:0000313" key="8">
    <source>
        <dbReference type="Proteomes" id="UP000267029"/>
    </source>
</evidence>
<evidence type="ECO:0000313" key="9">
    <source>
        <dbReference type="WBParaSite" id="MCOS_0000920901-mRNA-1"/>
    </source>
</evidence>
<keyword evidence="8" id="KW-1185">Reference proteome</keyword>
<dbReference type="AlphaFoldDB" id="A0A0R3UN54"/>
<dbReference type="GO" id="GO:0003723">
    <property type="term" value="F:RNA binding"/>
    <property type="evidence" value="ECO:0007669"/>
    <property type="project" value="TreeGrafter"/>
</dbReference>